<dbReference type="RefSeq" id="XP_013272428.1">
    <property type="nucleotide sequence ID" value="XM_013416974.1"/>
</dbReference>
<evidence type="ECO:0000256" key="6">
    <source>
        <dbReference type="SAM" id="Phobius"/>
    </source>
</evidence>
<evidence type="ECO:0000313" key="8">
    <source>
        <dbReference type="EMBL" id="KIX05292.1"/>
    </source>
</evidence>
<dbReference type="SUPFAM" id="SSF81321">
    <property type="entry name" value="Family A G protein-coupled receptor-like"/>
    <property type="match status" value="1"/>
</dbReference>
<feature type="transmembrane region" description="Helical" evidence="6">
    <location>
        <begin position="17"/>
        <end position="34"/>
    </location>
</feature>
<evidence type="ECO:0000256" key="2">
    <source>
        <dbReference type="ARBA" id="ARBA00022692"/>
    </source>
</evidence>
<name>A0A0D2FT53_9EURO</name>
<dbReference type="GO" id="GO:0007166">
    <property type="term" value="P:cell surface receptor signaling pathway"/>
    <property type="evidence" value="ECO:0007669"/>
    <property type="project" value="InterPro"/>
</dbReference>
<dbReference type="GeneID" id="25294235"/>
<sequence>MSTTSSEIQALEIAEKVTSIFSVVGAAFIISTFLSGSKFRKPINRLVFYAAWGNLFANIATLISRSGINSGVTSPLCQFQGFLIQWFMPADALWTFSMACNVYLSFFRQYDASQLRGLEWKYLGACYGIPFVPALVYLFISSGPKGKIYGDAVLWCWVSQEWNALRIAVFYGPVWVVILVTMFIYIKVGMVVFRWRKQLLSTGHSGPKVETPPHDYAMRDLSTSPASQRRYEVTITSQVPHSPDRKRSLSSPRNTYLEDTRPTNPGHARYPSIQEAQTNVVIERPPIRTLDANKATLSYCKTAMLFFFALLCTWVPSTINRVYTLVRPGHSVFGLDFASGLVLPLQGFWNTLIYIVMSLPACRALCAEIRDRLFGPGAPHPNQRSPFLTLPKHNRRILGSADTRADILNRSIDNLTFKDRPVKLDRVLRHCKTLMRDRAKTKARKKANSPIVTDDDDSSDSQNSLPVQDNMVQAYSNTAKRQSNITPQSGMTTTSALTPSSSEPTENDDTSYEIIDHADLNIQTLTSSPPIFPPKDTLNVEVILHQTQSYYLNHMGQIRTQTKEMYSVTDRTNIFWSHVKFAIYFLKRQSPTLAWPLLNDACMLSGRYAL</sequence>
<feature type="compositionally biased region" description="Polar residues" evidence="5">
    <location>
        <begin position="479"/>
        <end position="504"/>
    </location>
</feature>
<dbReference type="PANTHER" id="PTHR23112">
    <property type="entry name" value="G PROTEIN-COUPLED RECEPTOR 157-RELATED"/>
    <property type="match status" value="1"/>
</dbReference>
<evidence type="ECO:0000256" key="3">
    <source>
        <dbReference type="ARBA" id="ARBA00022989"/>
    </source>
</evidence>
<keyword evidence="3 6" id="KW-1133">Transmembrane helix</keyword>
<keyword evidence="4 6" id="KW-0472">Membrane</keyword>
<evidence type="ECO:0000256" key="1">
    <source>
        <dbReference type="ARBA" id="ARBA00004141"/>
    </source>
</evidence>
<dbReference type="OrthoDB" id="18453at2759"/>
<feature type="transmembrane region" description="Helical" evidence="6">
    <location>
        <begin position="125"/>
        <end position="144"/>
    </location>
</feature>
<accession>A0A0D2FT53</accession>
<keyword evidence="2 6" id="KW-0812">Transmembrane</keyword>
<feature type="transmembrane region" description="Helical" evidence="6">
    <location>
        <begin position="164"/>
        <end position="186"/>
    </location>
</feature>
<feature type="transmembrane region" description="Helical" evidence="6">
    <location>
        <begin position="46"/>
        <end position="63"/>
    </location>
</feature>
<feature type="region of interest" description="Disordered" evidence="5">
    <location>
        <begin position="237"/>
        <end position="270"/>
    </location>
</feature>
<dbReference type="VEuPathDB" id="FungiDB:Z518_06164"/>
<evidence type="ECO:0000256" key="4">
    <source>
        <dbReference type="ARBA" id="ARBA00023136"/>
    </source>
</evidence>
<dbReference type="Pfam" id="PF05462">
    <property type="entry name" value="Dicty_CAR"/>
    <property type="match status" value="1"/>
</dbReference>
<reference evidence="8 9" key="1">
    <citation type="submission" date="2015-01" db="EMBL/GenBank/DDBJ databases">
        <title>The Genome Sequence of Rhinocladiella mackenzie CBS 650.93.</title>
        <authorList>
            <consortium name="The Broad Institute Genomics Platform"/>
            <person name="Cuomo C."/>
            <person name="de Hoog S."/>
            <person name="Gorbushina A."/>
            <person name="Stielow B."/>
            <person name="Teixiera M."/>
            <person name="Abouelleil A."/>
            <person name="Chapman S.B."/>
            <person name="Priest M."/>
            <person name="Young S.K."/>
            <person name="Wortman J."/>
            <person name="Nusbaum C."/>
            <person name="Birren B."/>
        </authorList>
    </citation>
    <scope>NUCLEOTIDE SEQUENCE [LARGE SCALE GENOMIC DNA]</scope>
    <source>
        <strain evidence="8 9">CBS 650.93</strain>
    </source>
</reference>
<evidence type="ECO:0000259" key="7">
    <source>
        <dbReference type="PROSITE" id="PS50261"/>
    </source>
</evidence>
<keyword evidence="9" id="KW-1185">Reference proteome</keyword>
<dbReference type="EMBL" id="KN847478">
    <property type="protein sequence ID" value="KIX05292.1"/>
    <property type="molecule type" value="Genomic_DNA"/>
</dbReference>
<dbReference type="HOGENOM" id="CLU_447691_0_0_1"/>
<organism evidence="8 9">
    <name type="scientific">Rhinocladiella mackenziei CBS 650.93</name>
    <dbReference type="NCBI Taxonomy" id="1442369"/>
    <lineage>
        <taxon>Eukaryota</taxon>
        <taxon>Fungi</taxon>
        <taxon>Dikarya</taxon>
        <taxon>Ascomycota</taxon>
        <taxon>Pezizomycotina</taxon>
        <taxon>Eurotiomycetes</taxon>
        <taxon>Chaetothyriomycetidae</taxon>
        <taxon>Chaetothyriales</taxon>
        <taxon>Herpotrichiellaceae</taxon>
        <taxon>Rhinocladiella</taxon>
    </lineage>
</organism>
<feature type="transmembrane region" description="Helical" evidence="6">
    <location>
        <begin position="303"/>
        <end position="323"/>
    </location>
</feature>
<dbReference type="AlphaFoldDB" id="A0A0D2FT53"/>
<dbReference type="PROSITE" id="PS50261">
    <property type="entry name" value="G_PROTEIN_RECEP_F2_4"/>
    <property type="match status" value="1"/>
</dbReference>
<feature type="transmembrane region" description="Helical" evidence="6">
    <location>
        <begin position="83"/>
        <end position="104"/>
    </location>
</feature>
<dbReference type="GO" id="GO:0007189">
    <property type="term" value="P:adenylate cyclase-activating G protein-coupled receptor signaling pathway"/>
    <property type="evidence" value="ECO:0007669"/>
    <property type="project" value="TreeGrafter"/>
</dbReference>
<dbReference type="GO" id="GO:0005886">
    <property type="term" value="C:plasma membrane"/>
    <property type="evidence" value="ECO:0007669"/>
    <property type="project" value="TreeGrafter"/>
</dbReference>
<dbReference type="STRING" id="1442369.A0A0D2FT53"/>
<comment type="subcellular location">
    <subcellularLocation>
        <location evidence="1">Membrane</location>
        <topology evidence="1">Multi-pass membrane protein</topology>
    </subcellularLocation>
</comment>
<dbReference type="PANTHER" id="PTHR23112:SF0">
    <property type="entry name" value="TRANSMEMBRANE PROTEIN 116"/>
    <property type="match status" value="1"/>
</dbReference>
<evidence type="ECO:0000313" key="9">
    <source>
        <dbReference type="Proteomes" id="UP000053617"/>
    </source>
</evidence>
<dbReference type="InterPro" id="IPR017981">
    <property type="entry name" value="GPCR_2-like_7TM"/>
</dbReference>
<feature type="region of interest" description="Disordered" evidence="5">
    <location>
        <begin position="438"/>
        <end position="465"/>
    </location>
</feature>
<feature type="transmembrane region" description="Helical" evidence="6">
    <location>
        <begin position="343"/>
        <end position="362"/>
    </location>
</feature>
<dbReference type="Proteomes" id="UP000053617">
    <property type="component" value="Unassembled WGS sequence"/>
</dbReference>
<feature type="domain" description="G-protein coupled receptors family 2 profile 2" evidence="7">
    <location>
        <begin position="11"/>
        <end position="197"/>
    </location>
</feature>
<protein>
    <recommendedName>
        <fullName evidence="7">G-protein coupled receptors family 2 profile 2 domain-containing protein</fullName>
    </recommendedName>
</protein>
<dbReference type="GO" id="GO:0004930">
    <property type="term" value="F:G protein-coupled receptor activity"/>
    <property type="evidence" value="ECO:0007669"/>
    <property type="project" value="TreeGrafter"/>
</dbReference>
<feature type="region of interest" description="Disordered" evidence="5">
    <location>
        <begin position="479"/>
        <end position="508"/>
    </location>
</feature>
<evidence type="ECO:0000256" key="5">
    <source>
        <dbReference type="SAM" id="MobiDB-lite"/>
    </source>
</evidence>
<proteinExistence type="predicted"/>
<dbReference type="Gene3D" id="1.20.1070.10">
    <property type="entry name" value="Rhodopsin 7-helix transmembrane proteins"/>
    <property type="match status" value="1"/>
</dbReference>
<gene>
    <name evidence="8" type="ORF">Z518_06164</name>
</gene>